<protein>
    <submittedName>
        <fullName evidence="8">Protein-disulfide isomerase</fullName>
    </submittedName>
</protein>
<keyword evidence="5" id="KW-0676">Redox-active center</keyword>
<dbReference type="STRING" id="1280847.SAMN04488036_10880"/>
<comment type="similarity">
    <text evidence="1">Belongs to the thioredoxin family. DsbA subfamily.</text>
</comment>
<feature type="domain" description="Thioredoxin-like fold" evidence="7">
    <location>
        <begin position="53"/>
        <end position="218"/>
    </location>
</feature>
<dbReference type="RefSeq" id="WP_093325348.1">
    <property type="nucleotide sequence ID" value="NZ_FOSZ01000008.1"/>
</dbReference>
<dbReference type="InterPro" id="IPR036249">
    <property type="entry name" value="Thioredoxin-like_sf"/>
</dbReference>
<gene>
    <name evidence="8" type="ORF">SAMN04488036_10880</name>
</gene>
<evidence type="ECO:0000256" key="6">
    <source>
        <dbReference type="SAM" id="SignalP"/>
    </source>
</evidence>
<evidence type="ECO:0000313" key="9">
    <source>
        <dbReference type="Proteomes" id="UP000198851"/>
    </source>
</evidence>
<evidence type="ECO:0000256" key="1">
    <source>
        <dbReference type="ARBA" id="ARBA00005791"/>
    </source>
</evidence>
<feature type="chain" id="PRO_5011779261" evidence="6">
    <location>
        <begin position="22"/>
        <end position="223"/>
    </location>
</feature>
<dbReference type="Proteomes" id="UP000198851">
    <property type="component" value="Unassembled WGS sequence"/>
</dbReference>
<dbReference type="Gene3D" id="1.10.40.110">
    <property type="match status" value="2"/>
</dbReference>
<dbReference type="GO" id="GO:0016853">
    <property type="term" value="F:isomerase activity"/>
    <property type="evidence" value="ECO:0007669"/>
    <property type="project" value="UniProtKB-KW"/>
</dbReference>
<dbReference type="GO" id="GO:0016491">
    <property type="term" value="F:oxidoreductase activity"/>
    <property type="evidence" value="ECO:0007669"/>
    <property type="project" value="UniProtKB-KW"/>
</dbReference>
<dbReference type="Pfam" id="PF13462">
    <property type="entry name" value="Thioredoxin_4"/>
    <property type="match status" value="1"/>
</dbReference>
<evidence type="ECO:0000256" key="3">
    <source>
        <dbReference type="ARBA" id="ARBA00023002"/>
    </source>
</evidence>
<dbReference type="AlphaFoldDB" id="A0A1I4GD13"/>
<dbReference type="OrthoDB" id="8478320at2"/>
<reference evidence="9" key="1">
    <citation type="submission" date="2016-10" db="EMBL/GenBank/DDBJ databases">
        <authorList>
            <person name="Varghese N."/>
            <person name="Submissions S."/>
        </authorList>
    </citation>
    <scope>NUCLEOTIDE SEQUENCE [LARGE SCALE GENOMIC DNA]</scope>
    <source>
        <strain evidence="9">DSM 28453</strain>
    </source>
</reference>
<keyword evidence="9" id="KW-1185">Reference proteome</keyword>
<dbReference type="PANTHER" id="PTHR13887:SF14">
    <property type="entry name" value="DISULFIDE BOND FORMATION PROTEIN D"/>
    <property type="match status" value="1"/>
</dbReference>
<feature type="signal peptide" evidence="6">
    <location>
        <begin position="1"/>
        <end position="21"/>
    </location>
</feature>
<name>A0A1I4GD13_9RHOB</name>
<evidence type="ECO:0000256" key="4">
    <source>
        <dbReference type="ARBA" id="ARBA00023157"/>
    </source>
</evidence>
<evidence type="ECO:0000256" key="2">
    <source>
        <dbReference type="ARBA" id="ARBA00022729"/>
    </source>
</evidence>
<organism evidence="8 9">
    <name type="scientific">Shimia haliotis</name>
    <dbReference type="NCBI Taxonomy" id="1280847"/>
    <lineage>
        <taxon>Bacteria</taxon>
        <taxon>Pseudomonadati</taxon>
        <taxon>Pseudomonadota</taxon>
        <taxon>Alphaproteobacteria</taxon>
        <taxon>Rhodobacterales</taxon>
        <taxon>Roseobacteraceae</taxon>
    </lineage>
</organism>
<proteinExistence type="inferred from homology"/>
<dbReference type="EMBL" id="FOSZ01000008">
    <property type="protein sequence ID" value="SFL27948.1"/>
    <property type="molecule type" value="Genomic_DNA"/>
</dbReference>
<dbReference type="Gene3D" id="3.40.30.10">
    <property type="entry name" value="Glutaredoxin"/>
    <property type="match status" value="2"/>
</dbReference>
<keyword evidence="4" id="KW-1015">Disulfide bond</keyword>
<evidence type="ECO:0000313" key="8">
    <source>
        <dbReference type="EMBL" id="SFL27948.1"/>
    </source>
</evidence>
<dbReference type="InterPro" id="IPR012336">
    <property type="entry name" value="Thioredoxin-like_fold"/>
</dbReference>
<accession>A0A1I4GD13</accession>
<dbReference type="SUPFAM" id="SSF52833">
    <property type="entry name" value="Thioredoxin-like"/>
    <property type="match status" value="1"/>
</dbReference>
<keyword evidence="2 6" id="KW-0732">Signal</keyword>
<evidence type="ECO:0000259" key="7">
    <source>
        <dbReference type="Pfam" id="PF13462"/>
    </source>
</evidence>
<keyword evidence="3" id="KW-0560">Oxidoreductase</keyword>
<sequence length="223" mass="24009">MKRLFPIVAVAALAIAGGAYWMNAQQTSPVAGVTNIEPVSSDGADVDTSGIVEMVMGAEDAPITIVEYASFTCPHCATFHSEVLKPLKADYVDTGKVKFIFRDVYFDRFGLWASMVARCGGTEKFFGITDILMETQSEWSRAGDPVAIAGALRKTGRLAGLDDETLQACLEDEDKAKALVGWFQKNAAADNISSTPSLIIDGEMHSNMSYKDLKALLDGKLAN</sequence>
<keyword evidence="8" id="KW-0413">Isomerase</keyword>
<dbReference type="PANTHER" id="PTHR13887">
    <property type="entry name" value="GLUTATHIONE S-TRANSFERASE KAPPA"/>
    <property type="match status" value="1"/>
</dbReference>
<evidence type="ECO:0000256" key="5">
    <source>
        <dbReference type="ARBA" id="ARBA00023284"/>
    </source>
</evidence>